<evidence type="ECO:0000313" key="2">
    <source>
        <dbReference type="EMBL" id="CAH6289603.1"/>
    </source>
</evidence>
<name>A0AAN2K696_ENTAG</name>
<dbReference type="RefSeq" id="WP_031591481.1">
    <property type="nucleotide sequence ID" value="NZ_JNVA01000014.1"/>
</dbReference>
<accession>A0AAN2K696</accession>
<evidence type="ECO:0000256" key="1">
    <source>
        <dbReference type="SAM" id="MobiDB-lite"/>
    </source>
</evidence>
<dbReference type="EMBL" id="OW970315">
    <property type="protein sequence ID" value="CAH6289603.1"/>
    <property type="molecule type" value="Genomic_DNA"/>
</dbReference>
<protein>
    <submittedName>
        <fullName evidence="2">Uncharacterized protein</fullName>
    </submittedName>
</protein>
<dbReference type="AlphaFoldDB" id="A0AAN2K696"/>
<gene>
    <name evidence="2" type="ORF">DAPPPG734_10775</name>
</gene>
<evidence type="ECO:0000313" key="3">
    <source>
        <dbReference type="Proteomes" id="UP001158961"/>
    </source>
</evidence>
<dbReference type="Proteomes" id="UP001158961">
    <property type="component" value="Chromosome"/>
</dbReference>
<organism evidence="2 3">
    <name type="scientific">Enterobacter agglomerans</name>
    <name type="common">Erwinia herbicola</name>
    <name type="synonym">Pantoea agglomerans</name>
    <dbReference type="NCBI Taxonomy" id="549"/>
    <lineage>
        <taxon>Bacteria</taxon>
        <taxon>Pseudomonadati</taxon>
        <taxon>Pseudomonadota</taxon>
        <taxon>Gammaproteobacteria</taxon>
        <taxon>Enterobacterales</taxon>
        <taxon>Erwiniaceae</taxon>
        <taxon>Pantoea</taxon>
        <taxon>Pantoea agglomerans group</taxon>
    </lineage>
</organism>
<reference evidence="2" key="1">
    <citation type="submission" date="2022-05" db="EMBL/GenBank/DDBJ databases">
        <authorList>
            <person name="Pothier F. J."/>
        </authorList>
    </citation>
    <scope>NUCLEOTIDE SEQUENCE</scope>
    <source>
        <strain evidence="2">DAPP-PG734</strain>
    </source>
</reference>
<sequence>MDFRQFEARVMLWPAIHFTAIIKSRHHDEYEIYAIDDNSNIKTRLFLCFADNENHASLLIKQFTLWLIKINALKRSQQREKGRTETTSLQRVSGGRVS</sequence>
<feature type="region of interest" description="Disordered" evidence="1">
    <location>
        <begin position="77"/>
        <end position="98"/>
    </location>
</feature>
<proteinExistence type="predicted"/>